<comment type="subcellular location">
    <subcellularLocation>
        <location evidence="8">Cell membrane</location>
        <topology evidence="8">Multi-pass membrane protein</topology>
    </subcellularLocation>
    <subcellularLocation>
        <location evidence="1">Endomembrane system</location>
        <topology evidence="1">Multi-pass membrane protein</topology>
    </subcellularLocation>
</comment>
<dbReference type="GO" id="GO:0005886">
    <property type="term" value="C:plasma membrane"/>
    <property type="evidence" value="ECO:0007669"/>
    <property type="project" value="UniProtKB-SubCell"/>
</dbReference>
<keyword evidence="7 8" id="KW-0472">Membrane</keyword>
<evidence type="ECO:0000313" key="9">
    <source>
        <dbReference type="EMBL" id="MBA4544113.1"/>
    </source>
</evidence>
<comment type="caution">
    <text evidence="9">The sequence shown here is derived from an EMBL/GenBank/DDBJ whole genome shotgun (WGS) entry which is preliminary data.</text>
</comment>
<evidence type="ECO:0000256" key="1">
    <source>
        <dbReference type="ARBA" id="ARBA00004127"/>
    </source>
</evidence>
<gene>
    <name evidence="9" type="ORF">H1164_14605</name>
</gene>
<keyword evidence="10" id="KW-1185">Reference proteome</keyword>
<evidence type="ECO:0000256" key="8">
    <source>
        <dbReference type="RuleBase" id="RU362101"/>
    </source>
</evidence>
<dbReference type="GO" id="GO:0015099">
    <property type="term" value="F:nickel cation transmembrane transporter activity"/>
    <property type="evidence" value="ECO:0007669"/>
    <property type="project" value="UniProtKB-UniRule"/>
</dbReference>
<keyword evidence="3 8" id="KW-0813">Transport</keyword>
<proteinExistence type="inferred from homology"/>
<sequence>MEVFSLILFVFVLGLRHGLDADHLACIDGLVRYNWRKKSKVTRWVGTLFSFGHGTVVASVAVVLSAFSRNFKFPDYFDTLVTWVSVLSLLLIGTLNIRNLLIRTEEEYKLGGIRGRFIPRFARETSNPIHIVIIGAIFALAADTVSQTSVWAIAASHASRWMPAMLGLTFMAGMMLTDTIDSFITCRMLEQSGKLGKAASRIMGWIIVVLAYGVACYEAIIFFVPSFEVDFEIIGAMMFALIVLCYVIVRFGTKAKPGIGG</sequence>
<dbReference type="Pfam" id="PF03824">
    <property type="entry name" value="NicO"/>
    <property type="match status" value="1"/>
</dbReference>
<evidence type="ECO:0000256" key="5">
    <source>
        <dbReference type="ARBA" id="ARBA00022692"/>
    </source>
</evidence>
<feature type="transmembrane region" description="Helical" evidence="8">
    <location>
        <begin position="80"/>
        <end position="101"/>
    </location>
</feature>
<keyword evidence="4" id="KW-0533">Nickel</keyword>
<evidence type="ECO:0000256" key="4">
    <source>
        <dbReference type="ARBA" id="ARBA00022596"/>
    </source>
</evidence>
<evidence type="ECO:0000256" key="3">
    <source>
        <dbReference type="ARBA" id="ARBA00022448"/>
    </source>
</evidence>
<organism evidence="9 10">
    <name type="scientific">Thermoactinomyces daqus</name>
    <dbReference type="NCBI Taxonomy" id="1329516"/>
    <lineage>
        <taxon>Bacteria</taxon>
        <taxon>Bacillati</taxon>
        <taxon>Bacillota</taxon>
        <taxon>Bacilli</taxon>
        <taxon>Bacillales</taxon>
        <taxon>Thermoactinomycetaceae</taxon>
        <taxon>Thermoactinomyces</taxon>
    </lineage>
</organism>
<dbReference type="GO" id="GO:0012505">
    <property type="term" value="C:endomembrane system"/>
    <property type="evidence" value="ECO:0007669"/>
    <property type="project" value="UniProtKB-SubCell"/>
</dbReference>
<dbReference type="InterPro" id="IPR004688">
    <property type="entry name" value="Ni/Co_transpt"/>
</dbReference>
<protein>
    <recommendedName>
        <fullName evidence="8">Nickel/cobalt efflux system</fullName>
    </recommendedName>
</protein>
<evidence type="ECO:0000256" key="2">
    <source>
        <dbReference type="ARBA" id="ARBA00010892"/>
    </source>
</evidence>
<dbReference type="EMBL" id="JACEIP010000028">
    <property type="protein sequence ID" value="MBA4544113.1"/>
    <property type="molecule type" value="Genomic_DNA"/>
</dbReference>
<evidence type="ECO:0000256" key="6">
    <source>
        <dbReference type="ARBA" id="ARBA00022989"/>
    </source>
</evidence>
<dbReference type="PANTHER" id="PTHR31611:SF0">
    <property type="entry name" value="HIGH-AFFINITY NICKEL TRANSPORT PROTEIN NIC1"/>
    <property type="match status" value="1"/>
</dbReference>
<dbReference type="RefSeq" id="WP_033101526.1">
    <property type="nucleotide sequence ID" value="NZ_JACEIP010000028.1"/>
</dbReference>
<dbReference type="OrthoDB" id="9776706at2"/>
<dbReference type="Proteomes" id="UP000530514">
    <property type="component" value="Unassembled WGS sequence"/>
</dbReference>
<feature type="transmembrane region" description="Helical" evidence="8">
    <location>
        <begin position="202"/>
        <end position="225"/>
    </location>
</feature>
<name>A0A7W1XCI3_9BACL</name>
<keyword evidence="5 8" id="KW-0812">Transmembrane</keyword>
<reference evidence="9 10" key="1">
    <citation type="submission" date="2020-07" db="EMBL/GenBank/DDBJ databases">
        <authorList>
            <person name="Feng H."/>
        </authorList>
    </citation>
    <scope>NUCLEOTIDE SEQUENCE [LARGE SCALE GENOMIC DNA]</scope>
    <source>
        <strain evidence="10">s-11</strain>
    </source>
</reference>
<evidence type="ECO:0000256" key="7">
    <source>
        <dbReference type="ARBA" id="ARBA00023136"/>
    </source>
</evidence>
<comment type="similarity">
    <text evidence="2 8">Belongs to the NiCoT transporter (TC 2.A.52) family.</text>
</comment>
<feature type="transmembrane region" description="Helical" evidence="8">
    <location>
        <begin position="231"/>
        <end position="249"/>
    </location>
</feature>
<feature type="transmembrane region" description="Helical" evidence="8">
    <location>
        <begin position="161"/>
        <end position="181"/>
    </location>
</feature>
<accession>A0A7W1XCI3</accession>
<evidence type="ECO:0000313" key="10">
    <source>
        <dbReference type="Proteomes" id="UP000530514"/>
    </source>
</evidence>
<feature type="transmembrane region" description="Helical" evidence="8">
    <location>
        <begin position="121"/>
        <end position="141"/>
    </location>
</feature>
<keyword evidence="6 8" id="KW-1133">Transmembrane helix</keyword>
<dbReference type="PANTHER" id="PTHR31611">
    <property type="entry name" value="HIGH-AFFINITY NICKEL TRANSPORT PROTEIN NIC1"/>
    <property type="match status" value="1"/>
</dbReference>
<dbReference type="AlphaFoldDB" id="A0A7W1XCI3"/>
<dbReference type="InterPro" id="IPR011541">
    <property type="entry name" value="Ni/Co_transpt_high_affinity"/>
</dbReference>
<feature type="transmembrane region" description="Helical" evidence="8">
    <location>
        <begin position="44"/>
        <end position="68"/>
    </location>
</feature>